<evidence type="ECO:0000313" key="8">
    <source>
        <dbReference type="EMBL" id="KAJ8374362.1"/>
    </source>
</evidence>
<keyword evidence="2" id="KW-0964">Secreted</keyword>
<dbReference type="InterPro" id="IPR050735">
    <property type="entry name" value="Kininogen_Fetuin_HRG"/>
</dbReference>
<feature type="signal peptide" evidence="6">
    <location>
        <begin position="1"/>
        <end position="18"/>
    </location>
</feature>
<comment type="subcellular location">
    <subcellularLocation>
        <location evidence="1">Secreted</location>
    </subcellularLocation>
</comment>
<evidence type="ECO:0000259" key="7">
    <source>
        <dbReference type="PROSITE" id="PS51529"/>
    </source>
</evidence>
<evidence type="ECO:0000256" key="5">
    <source>
        <dbReference type="ARBA" id="ARBA00023180"/>
    </source>
</evidence>
<dbReference type="EMBL" id="JAINUF010000002">
    <property type="protein sequence ID" value="KAJ8374362.1"/>
    <property type="molecule type" value="Genomic_DNA"/>
</dbReference>
<dbReference type="AlphaFoldDB" id="A0A9Q1G2Q7"/>
<evidence type="ECO:0000256" key="2">
    <source>
        <dbReference type="ARBA" id="ARBA00022525"/>
    </source>
</evidence>
<reference evidence="8" key="1">
    <citation type="journal article" date="2023" name="Science">
        <title>Genome structures resolve the early diversification of teleost fishes.</title>
        <authorList>
            <person name="Parey E."/>
            <person name="Louis A."/>
            <person name="Montfort J."/>
            <person name="Bouchez O."/>
            <person name="Roques C."/>
            <person name="Iampietro C."/>
            <person name="Lluch J."/>
            <person name="Castinel A."/>
            <person name="Donnadieu C."/>
            <person name="Desvignes T."/>
            <person name="Floi Bucao C."/>
            <person name="Jouanno E."/>
            <person name="Wen M."/>
            <person name="Mejri S."/>
            <person name="Dirks R."/>
            <person name="Jansen H."/>
            <person name="Henkel C."/>
            <person name="Chen W.J."/>
            <person name="Zahm M."/>
            <person name="Cabau C."/>
            <person name="Klopp C."/>
            <person name="Thompson A.W."/>
            <person name="Robinson-Rechavi M."/>
            <person name="Braasch I."/>
            <person name="Lecointre G."/>
            <person name="Bobe J."/>
            <person name="Postlethwait J.H."/>
            <person name="Berthelot C."/>
            <person name="Roest Crollius H."/>
            <person name="Guiguen Y."/>
        </authorList>
    </citation>
    <scope>NUCLEOTIDE SEQUENCE</scope>
    <source>
        <strain evidence="8">WJC10195</strain>
    </source>
</reference>
<keyword evidence="3" id="KW-0677">Repeat</keyword>
<gene>
    <name evidence="8" type="ORF">SKAU_G00049420</name>
</gene>
<organism evidence="8 9">
    <name type="scientific">Synaphobranchus kaupii</name>
    <name type="common">Kaup's arrowtooth eel</name>
    <dbReference type="NCBI Taxonomy" id="118154"/>
    <lineage>
        <taxon>Eukaryota</taxon>
        <taxon>Metazoa</taxon>
        <taxon>Chordata</taxon>
        <taxon>Craniata</taxon>
        <taxon>Vertebrata</taxon>
        <taxon>Euteleostomi</taxon>
        <taxon>Actinopterygii</taxon>
        <taxon>Neopterygii</taxon>
        <taxon>Teleostei</taxon>
        <taxon>Anguilliformes</taxon>
        <taxon>Synaphobranchidae</taxon>
        <taxon>Synaphobranchus</taxon>
    </lineage>
</organism>
<accession>A0A9Q1G2Q7</accession>
<evidence type="ECO:0000256" key="6">
    <source>
        <dbReference type="SAM" id="SignalP"/>
    </source>
</evidence>
<feature type="domain" description="Cystatin fetuin-A-type" evidence="7">
    <location>
        <begin position="32"/>
        <end position="119"/>
    </location>
</feature>
<evidence type="ECO:0000313" key="9">
    <source>
        <dbReference type="Proteomes" id="UP001152622"/>
    </source>
</evidence>
<evidence type="ECO:0000256" key="3">
    <source>
        <dbReference type="ARBA" id="ARBA00022737"/>
    </source>
</evidence>
<dbReference type="Proteomes" id="UP001152622">
    <property type="component" value="Chromosome 2"/>
</dbReference>
<keyword evidence="9" id="KW-1185">Reference proteome</keyword>
<keyword evidence="4" id="KW-1015">Disulfide bond</keyword>
<feature type="chain" id="PRO_5040130341" description="Cystatin fetuin-A-type domain-containing protein" evidence="6">
    <location>
        <begin position="19"/>
        <end position="119"/>
    </location>
</feature>
<dbReference type="GO" id="GO:0072562">
    <property type="term" value="C:blood microparticle"/>
    <property type="evidence" value="ECO:0007669"/>
    <property type="project" value="TreeGrafter"/>
</dbReference>
<dbReference type="OrthoDB" id="8780871at2759"/>
<protein>
    <recommendedName>
        <fullName evidence="7">Cystatin fetuin-A-type domain-containing protein</fullName>
    </recommendedName>
</protein>
<dbReference type="SUPFAM" id="SSF54403">
    <property type="entry name" value="Cystatin/monellin"/>
    <property type="match status" value="1"/>
</dbReference>
<dbReference type="Gene3D" id="3.10.450.10">
    <property type="match status" value="1"/>
</dbReference>
<evidence type="ECO:0000256" key="1">
    <source>
        <dbReference type="ARBA" id="ARBA00004613"/>
    </source>
</evidence>
<dbReference type="PANTHER" id="PTHR13814">
    <property type="entry name" value="FETUIN"/>
    <property type="match status" value="1"/>
</dbReference>
<evidence type="ECO:0000256" key="4">
    <source>
        <dbReference type="ARBA" id="ARBA00023157"/>
    </source>
</evidence>
<comment type="caution">
    <text evidence="8">The sequence shown here is derived from an EMBL/GenBank/DDBJ whole genome shotgun (WGS) entry which is preliminary data.</text>
</comment>
<dbReference type="GO" id="GO:0031012">
    <property type="term" value="C:extracellular matrix"/>
    <property type="evidence" value="ECO:0007669"/>
    <property type="project" value="TreeGrafter"/>
</dbReference>
<name>A0A9Q1G2Q7_SYNKA</name>
<dbReference type="InterPro" id="IPR046350">
    <property type="entry name" value="Cystatin_sf"/>
</dbReference>
<proteinExistence type="predicted"/>
<dbReference type="PROSITE" id="PS51529">
    <property type="entry name" value="CYSTATIN_FETUIN_A"/>
    <property type="match status" value="1"/>
</dbReference>
<sequence length="119" mass="12906">MRTVGAVLVLGMLVGAWAMPALPPMPVLPPTPVLPSMRPMCDSPEVEGAAFSALDYINSHHKHGYKYALNRIEEVKVILAPAGGVVYIVELDLLQTTCHAMDPTPLANCNRQNQTRNDS</sequence>
<keyword evidence="5" id="KW-0325">Glycoprotein</keyword>
<dbReference type="InterPro" id="IPR025760">
    <property type="entry name" value="Cystatin_Fetuin_A"/>
</dbReference>
<dbReference type="GO" id="GO:0004866">
    <property type="term" value="F:endopeptidase inhibitor activity"/>
    <property type="evidence" value="ECO:0007669"/>
    <property type="project" value="TreeGrafter"/>
</dbReference>
<keyword evidence="6" id="KW-0732">Signal</keyword>
<dbReference type="PANTHER" id="PTHR13814:SF6">
    <property type="entry name" value="ALPHA-2-HS-GLYCOPROTEIN"/>
    <property type="match status" value="1"/>
</dbReference>